<gene>
    <name evidence="5" type="primary">benC_2</name>
    <name evidence="5" type="ORF">NCTC10661_04968</name>
</gene>
<protein>
    <submittedName>
        <fullName evidence="5">2-chlorobenzoate 1,2-dioxygenase reductase component</fullName>
    </submittedName>
</protein>
<comment type="cofactor">
    <cofactor evidence="3">
        <name>[2Fe-2S] cluster</name>
        <dbReference type="ChEBI" id="CHEBI:190135"/>
    </cofactor>
</comment>
<dbReference type="PRINTS" id="PR00371">
    <property type="entry name" value="FPNCR"/>
</dbReference>
<evidence type="ECO:0000259" key="4">
    <source>
        <dbReference type="PROSITE" id="PS51384"/>
    </source>
</evidence>
<keyword evidence="2" id="KW-0408">Iron</keyword>
<evidence type="ECO:0000256" key="3">
    <source>
        <dbReference type="ARBA" id="ARBA00034078"/>
    </source>
</evidence>
<feature type="domain" description="FAD-binding FR-type" evidence="4">
    <location>
        <begin position="46"/>
        <end position="144"/>
    </location>
</feature>
<dbReference type="InterPro" id="IPR001709">
    <property type="entry name" value="Flavoprot_Pyr_Nucl_cyt_Rdtase"/>
</dbReference>
<dbReference type="Gene3D" id="2.40.30.10">
    <property type="entry name" value="Translation factors"/>
    <property type="match status" value="1"/>
</dbReference>
<dbReference type="Pfam" id="PF00175">
    <property type="entry name" value="NAD_binding_1"/>
    <property type="match status" value="1"/>
</dbReference>
<keyword evidence="2" id="KW-0001">2Fe-2S</keyword>
<evidence type="ECO:0000256" key="1">
    <source>
        <dbReference type="ARBA" id="ARBA00001974"/>
    </source>
</evidence>
<dbReference type="Proteomes" id="UP000250416">
    <property type="component" value="Unassembled WGS sequence"/>
</dbReference>
<accession>A0AAE8NHY5</accession>
<sequence>MDEFSPYVLSESERAGGVVLVCRAKTTQPAVIELPYSGDDALAASAPGCLAIVESMKPVAEDTICLTLLTEEVVSFLPGQYVNIAPNGGAFERSFSMANAPGSKRLEFYIALRSNGQFSNWLTSEARAGDRVNLGAPRGTFYLRGDAGPKVMVAGGTGLAPFLSMLEQIAQDERPEHRLAPVILFIGARHESQLFELERIEHFKDRLARLQIHVSCDDANPGSFYGKGRVTQLLDRLSIDRTSSIYACGPPPMVDAVRGILKTKQIPARQLFAEKFTG</sequence>
<dbReference type="Gene3D" id="3.40.50.80">
    <property type="entry name" value="Nucleotide-binding domain of ferredoxin-NADP reductase (FNR) module"/>
    <property type="match status" value="1"/>
</dbReference>
<dbReference type="InterPro" id="IPR017938">
    <property type="entry name" value="Riboflavin_synthase-like_b-brl"/>
</dbReference>
<dbReference type="InterPro" id="IPR001433">
    <property type="entry name" value="OxRdtase_FAD/NAD-bd"/>
</dbReference>
<dbReference type="InterPro" id="IPR008333">
    <property type="entry name" value="Cbr1-like_FAD-bd_dom"/>
</dbReference>
<proteinExistence type="predicted"/>
<keyword evidence="2" id="KW-0411">Iron-sulfur</keyword>
<dbReference type="EMBL" id="UARD01000030">
    <property type="protein sequence ID" value="SQA51805.1"/>
    <property type="molecule type" value="Genomic_DNA"/>
</dbReference>
<dbReference type="GO" id="GO:0051537">
    <property type="term" value="F:2 iron, 2 sulfur cluster binding"/>
    <property type="evidence" value="ECO:0007669"/>
    <property type="project" value="UniProtKB-KW"/>
</dbReference>
<dbReference type="InterPro" id="IPR050415">
    <property type="entry name" value="MRET"/>
</dbReference>
<keyword evidence="2" id="KW-0479">Metal-binding</keyword>
<organism evidence="5 6">
    <name type="scientific">Burkholderia cepacia</name>
    <name type="common">Pseudomonas cepacia</name>
    <dbReference type="NCBI Taxonomy" id="292"/>
    <lineage>
        <taxon>Bacteria</taxon>
        <taxon>Pseudomonadati</taxon>
        <taxon>Pseudomonadota</taxon>
        <taxon>Betaproteobacteria</taxon>
        <taxon>Burkholderiales</taxon>
        <taxon>Burkholderiaceae</taxon>
        <taxon>Burkholderia</taxon>
        <taxon>Burkholderia cepacia complex</taxon>
    </lineage>
</organism>
<dbReference type="InterPro" id="IPR039261">
    <property type="entry name" value="FNR_nucleotide-bd"/>
</dbReference>
<name>A0AAE8NHY5_BURCE</name>
<dbReference type="PANTHER" id="PTHR47354">
    <property type="entry name" value="NADH OXIDOREDUCTASE HCR"/>
    <property type="match status" value="1"/>
</dbReference>
<comment type="cofactor">
    <cofactor evidence="1">
        <name>FAD</name>
        <dbReference type="ChEBI" id="CHEBI:57692"/>
    </cofactor>
</comment>
<evidence type="ECO:0000313" key="6">
    <source>
        <dbReference type="Proteomes" id="UP000250416"/>
    </source>
</evidence>
<reference evidence="5 6" key="1">
    <citation type="submission" date="2018-06" db="EMBL/GenBank/DDBJ databases">
        <authorList>
            <consortium name="Pathogen Informatics"/>
            <person name="Doyle S."/>
        </authorList>
    </citation>
    <scope>NUCLEOTIDE SEQUENCE [LARGE SCALE GENOMIC DNA]</scope>
    <source>
        <strain evidence="5 6">NCTC10661</strain>
    </source>
</reference>
<comment type="caution">
    <text evidence="5">The sequence shown here is derived from an EMBL/GenBank/DDBJ whole genome shotgun (WGS) entry which is preliminary data.</text>
</comment>
<dbReference type="AlphaFoldDB" id="A0AAE8NHY5"/>
<dbReference type="GO" id="GO:0016491">
    <property type="term" value="F:oxidoreductase activity"/>
    <property type="evidence" value="ECO:0007669"/>
    <property type="project" value="InterPro"/>
</dbReference>
<dbReference type="SUPFAM" id="SSF63380">
    <property type="entry name" value="Riboflavin synthase domain-like"/>
    <property type="match status" value="1"/>
</dbReference>
<dbReference type="PANTHER" id="PTHR47354:SF5">
    <property type="entry name" value="PROTEIN RFBI"/>
    <property type="match status" value="1"/>
</dbReference>
<evidence type="ECO:0000313" key="5">
    <source>
        <dbReference type="EMBL" id="SQA51805.1"/>
    </source>
</evidence>
<dbReference type="PROSITE" id="PS51384">
    <property type="entry name" value="FAD_FR"/>
    <property type="match status" value="1"/>
</dbReference>
<evidence type="ECO:0000256" key="2">
    <source>
        <dbReference type="ARBA" id="ARBA00022714"/>
    </source>
</evidence>
<dbReference type="PRINTS" id="PR00410">
    <property type="entry name" value="PHEHYDRXLASE"/>
</dbReference>
<dbReference type="SUPFAM" id="SSF52343">
    <property type="entry name" value="Ferredoxin reductase-like, C-terminal NADP-linked domain"/>
    <property type="match status" value="1"/>
</dbReference>
<dbReference type="InterPro" id="IPR017927">
    <property type="entry name" value="FAD-bd_FR_type"/>
</dbReference>
<dbReference type="Pfam" id="PF00970">
    <property type="entry name" value="FAD_binding_6"/>
    <property type="match status" value="1"/>
</dbReference>